<proteinExistence type="predicted"/>
<reference evidence="3 4" key="1">
    <citation type="submission" date="2020-04" db="EMBL/GenBank/DDBJ databases">
        <authorList>
            <person name="Alioto T."/>
            <person name="Alioto T."/>
            <person name="Gomez Garrido J."/>
        </authorList>
    </citation>
    <scope>NUCLEOTIDE SEQUENCE [LARGE SCALE GENOMIC DNA]</scope>
</reference>
<feature type="coiled-coil region" evidence="1">
    <location>
        <begin position="55"/>
        <end position="106"/>
    </location>
</feature>
<keyword evidence="1" id="KW-0175">Coiled coil</keyword>
<sequence>MVSPTLANEREMRPDQDPDEVSSRNQCCRTVDKPRDPDRTRDLFGLQLEVTSLLLEAERRKLSVLQRELQAALAEGGSIKAKEQQKHELILAISRIQGQHEQLEKEYRQHAIGVLRCSNTRGSGKVSTFDLPQVAPLDNVALSNYVVGWLRKVFHTQLL</sequence>
<name>A0A8S1BXN2_9INSE</name>
<protein>
    <submittedName>
        <fullName evidence="3">Uncharacterized protein</fullName>
    </submittedName>
</protein>
<evidence type="ECO:0000313" key="4">
    <source>
        <dbReference type="Proteomes" id="UP000494165"/>
    </source>
</evidence>
<evidence type="ECO:0000256" key="1">
    <source>
        <dbReference type="SAM" id="Coils"/>
    </source>
</evidence>
<gene>
    <name evidence="3" type="ORF">CLODIP_2_CD15857</name>
</gene>
<keyword evidence="4" id="KW-1185">Reference proteome</keyword>
<evidence type="ECO:0000313" key="3">
    <source>
        <dbReference type="EMBL" id="CAB3361642.1"/>
    </source>
</evidence>
<dbReference type="AlphaFoldDB" id="A0A8S1BXN2"/>
<feature type="region of interest" description="Disordered" evidence="2">
    <location>
        <begin position="1"/>
        <end position="36"/>
    </location>
</feature>
<dbReference type="EMBL" id="CADEPI010000006">
    <property type="protein sequence ID" value="CAB3361642.1"/>
    <property type="molecule type" value="Genomic_DNA"/>
</dbReference>
<evidence type="ECO:0000256" key="2">
    <source>
        <dbReference type="SAM" id="MobiDB-lite"/>
    </source>
</evidence>
<dbReference type="OrthoDB" id="20825at2759"/>
<accession>A0A8S1BXN2</accession>
<dbReference type="Proteomes" id="UP000494165">
    <property type="component" value="Unassembled WGS sequence"/>
</dbReference>
<comment type="caution">
    <text evidence="3">The sequence shown here is derived from an EMBL/GenBank/DDBJ whole genome shotgun (WGS) entry which is preliminary data.</text>
</comment>
<organism evidence="3 4">
    <name type="scientific">Cloeon dipterum</name>
    <dbReference type="NCBI Taxonomy" id="197152"/>
    <lineage>
        <taxon>Eukaryota</taxon>
        <taxon>Metazoa</taxon>
        <taxon>Ecdysozoa</taxon>
        <taxon>Arthropoda</taxon>
        <taxon>Hexapoda</taxon>
        <taxon>Insecta</taxon>
        <taxon>Pterygota</taxon>
        <taxon>Palaeoptera</taxon>
        <taxon>Ephemeroptera</taxon>
        <taxon>Pisciforma</taxon>
        <taxon>Baetidae</taxon>
        <taxon>Cloeon</taxon>
    </lineage>
</organism>